<reference evidence="2 3" key="1">
    <citation type="submission" date="2016-03" db="EMBL/GenBank/DDBJ databases">
        <authorList>
            <person name="Ploux O."/>
        </authorList>
    </citation>
    <scope>NUCLEOTIDE SEQUENCE [LARGE SCALE GENOMIC DNA]</scope>
    <source>
        <strain evidence="2 3">BER2</strain>
    </source>
</reference>
<keyword evidence="1" id="KW-0732">Signal</keyword>
<gene>
    <name evidence="2" type="ORF">AZI85_07440</name>
</gene>
<feature type="signal peptide" evidence="1">
    <location>
        <begin position="1"/>
        <end position="19"/>
    </location>
</feature>
<evidence type="ECO:0000313" key="2">
    <source>
        <dbReference type="EMBL" id="KYG62029.1"/>
    </source>
</evidence>
<comment type="caution">
    <text evidence="2">The sequence shown here is derived from an EMBL/GenBank/DDBJ whole genome shotgun (WGS) entry which is preliminary data.</text>
</comment>
<sequence>MKTLLSIALILASTTSAFAAPAKAKQPANLELCTLELHEESEELFIVEEIFDIKKAASATNFQLEMLNAHMNYISFEEPKDFTFEEIKDVFQKSFDDLYILKLTSRKTGKVYLETKSYPGDNPYGLVFDLKGNVIAQNGDDSYTLIGKDGSEFSCYEVNKDKYDN</sequence>
<name>A0A150WG60_BDEBC</name>
<organism evidence="2 3">
    <name type="scientific">Bdellovibrio bacteriovorus</name>
    <dbReference type="NCBI Taxonomy" id="959"/>
    <lineage>
        <taxon>Bacteria</taxon>
        <taxon>Pseudomonadati</taxon>
        <taxon>Bdellovibrionota</taxon>
        <taxon>Bdellovibrionia</taxon>
        <taxon>Bdellovibrionales</taxon>
        <taxon>Pseudobdellovibrionaceae</taxon>
        <taxon>Bdellovibrio</taxon>
    </lineage>
</organism>
<evidence type="ECO:0000256" key="1">
    <source>
        <dbReference type="SAM" id="SignalP"/>
    </source>
</evidence>
<dbReference type="Proteomes" id="UP000075391">
    <property type="component" value="Unassembled WGS sequence"/>
</dbReference>
<feature type="chain" id="PRO_5007572782" evidence="1">
    <location>
        <begin position="20"/>
        <end position="165"/>
    </location>
</feature>
<dbReference type="EMBL" id="LUKF01000016">
    <property type="protein sequence ID" value="KYG62029.1"/>
    <property type="molecule type" value="Genomic_DNA"/>
</dbReference>
<proteinExistence type="predicted"/>
<dbReference type="OrthoDB" id="5297344at2"/>
<accession>A0A150WG60</accession>
<protein>
    <submittedName>
        <fullName evidence="2">Uncharacterized protein</fullName>
    </submittedName>
</protein>
<dbReference type="RefSeq" id="WP_063244143.1">
    <property type="nucleotide sequence ID" value="NZ_CP168967.1"/>
</dbReference>
<dbReference type="AlphaFoldDB" id="A0A150WG60"/>
<evidence type="ECO:0000313" key="3">
    <source>
        <dbReference type="Proteomes" id="UP000075391"/>
    </source>
</evidence>